<evidence type="ECO:0000256" key="8">
    <source>
        <dbReference type="ARBA" id="ARBA00022989"/>
    </source>
</evidence>
<dbReference type="InterPro" id="IPR036640">
    <property type="entry name" value="ABC1_TM_sf"/>
</dbReference>
<feature type="transmembrane region" description="Helical" evidence="11">
    <location>
        <begin position="246"/>
        <end position="271"/>
    </location>
</feature>
<keyword evidence="8 11" id="KW-1133">Transmembrane helix</keyword>
<keyword evidence="7" id="KW-1278">Translocase</keyword>
<evidence type="ECO:0000256" key="5">
    <source>
        <dbReference type="ARBA" id="ARBA00022741"/>
    </source>
</evidence>
<feature type="transmembrane region" description="Helical" evidence="11">
    <location>
        <begin position="21"/>
        <end position="46"/>
    </location>
</feature>
<accession>A0A545TJ94</accession>
<dbReference type="EMBL" id="VIKR01000001">
    <property type="protein sequence ID" value="TQV77302.1"/>
    <property type="molecule type" value="Genomic_DNA"/>
</dbReference>
<evidence type="ECO:0000256" key="10">
    <source>
        <dbReference type="ARBA" id="ARBA00023136"/>
    </source>
</evidence>
<evidence type="ECO:0000256" key="7">
    <source>
        <dbReference type="ARBA" id="ARBA00022967"/>
    </source>
</evidence>
<dbReference type="SUPFAM" id="SSF90123">
    <property type="entry name" value="ABC transporter transmembrane region"/>
    <property type="match status" value="1"/>
</dbReference>
<evidence type="ECO:0000256" key="4">
    <source>
        <dbReference type="ARBA" id="ARBA00022692"/>
    </source>
</evidence>
<dbReference type="InterPro" id="IPR017871">
    <property type="entry name" value="ABC_transporter-like_CS"/>
</dbReference>
<dbReference type="PROSITE" id="PS50893">
    <property type="entry name" value="ABC_TRANSPORTER_2"/>
    <property type="match status" value="1"/>
</dbReference>
<evidence type="ECO:0000259" key="13">
    <source>
        <dbReference type="PROSITE" id="PS50929"/>
    </source>
</evidence>
<dbReference type="SMART" id="SM00382">
    <property type="entry name" value="AAA"/>
    <property type="match status" value="1"/>
</dbReference>
<dbReference type="CDD" id="cd18552">
    <property type="entry name" value="ABC_6TM_MsbA_like"/>
    <property type="match status" value="1"/>
</dbReference>
<comment type="subcellular location">
    <subcellularLocation>
        <location evidence="1">Cell membrane</location>
        <topology evidence="1">Multi-pass membrane protein</topology>
    </subcellularLocation>
</comment>
<keyword evidence="5" id="KW-0547">Nucleotide-binding</keyword>
<evidence type="ECO:0000259" key="12">
    <source>
        <dbReference type="PROSITE" id="PS50893"/>
    </source>
</evidence>
<evidence type="ECO:0000256" key="1">
    <source>
        <dbReference type="ARBA" id="ARBA00004651"/>
    </source>
</evidence>
<comment type="caution">
    <text evidence="14">The sequence shown here is derived from an EMBL/GenBank/DDBJ whole genome shotgun (WGS) entry which is preliminary data.</text>
</comment>
<feature type="domain" description="ABC transmembrane type-1" evidence="13">
    <location>
        <begin position="28"/>
        <end position="310"/>
    </location>
</feature>
<evidence type="ECO:0000256" key="3">
    <source>
        <dbReference type="ARBA" id="ARBA00022475"/>
    </source>
</evidence>
<dbReference type="PROSITE" id="PS50929">
    <property type="entry name" value="ABC_TM1F"/>
    <property type="match status" value="1"/>
</dbReference>
<keyword evidence="2" id="KW-0813">Transport</keyword>
<keyword evidence="3" id="KW-1003">Cell membrane</keyword>
<dbReference type="Pfam" id="PF00005">
    <property type="entry name" value="ABC_tran"/>
    <property type="match status" value="1"/>
</dbReference>
<dbReference type="PROSITE" id="PS00211">
    <property type="entry name" value="ABC_TRANSPORTER_1"/>
    <property type="match status" value="1"/>
</dbReference>
<sequence length="582" mass="64460">MSKEKIEQGTFKRLVKYFTVSHLRLVLIIAILGNIIYAAMDAWFIALFEPLTDEGLVNNNLDIMRMAPLVILGLFTVRGFAGIVSNYCMAWAGQKVVQKLRNQLVDSYLFLPSRFYDETTAGKLISKVTFNTQQVANASAEAITKLVREGASIIFAIVYMFSTDWRLASIYFVGVPIIAVLVAVTSKRFKNVSKNIQDAMGDVTQTSQEIVEGFQVIKTFNGEDYEKKRFYAVVNRNRQQNLKFMLTRAISVPLIQLIAAIAMSLVVYYSVFLFEDGSLSSGEFVAMFLMMGFVFKPLKNISNLNSVIQQGLAAAQDIFATIDLEKEIDSGLAELTSMPKKIEFSHVSFSYESSDRKVIDDVSFDVNQGETVALVGHSGSGKSTLTNLLLRFYSPDSGQILFDGQSIENFTLDSLRSNVALVSQQVTLFNTSVKDNIAYGQETIDEARLIDAAEKAHASEFIDKLSKGFDSLVGENGSKLSGGQRQRLAIARAIYKNAPLIIMDEATSALDTKSERHIQAAMEALTKDRTTLVIAHRLSTIENADKIIVMDAGKIVEQGQHQALLALNGTYAKLHSTQFSDE</sequence>
<dbReference type="InterPro" id="IPR039421">
    <property type="entry name" value="Type_1_exporter"/>
</dbReference>
<dbReference type="InterPro" id="IPR003593">
    <property type="entry name" value="AAA+_ATPase"/>
</dbReference>
<dbReference type="FunFam" id="3.40.50.300:FF:000287">
    <property type="entry name" value="Multidrug ABC transporter ATP-binding protein"/>
    <property type="match status" value="1"/>
</dbReference>
<dbReference type="Pfam" id="PF00664">
    <property type="entry name" value="ABC_membrane"/>
    <property type="match status" value="1"/>
</dbReference>
<organism evidence="14 15">
    <name type="scientific">Aliikangiella marina</name>
    <dbReference type="NCBI Taxonomy" id="1712262"/>
    <lineage>
        <taxon>Bacteria</taxon>
        <taxon>Pseudomonadati</taxon>
        <taxon>Pseudomonadota</taxon>
        <taxon>Gammaproteobacteria</taxon>
        <taxon>Oceanospirillales</taxon>
        <taxon>Pleioneaceae</taxon>
        <taxon>Aliikangiella</taxon>
    </lineage>
</organism>
<evidence type="ECO:0000256" key="9">
    <source>
        <dbReference type="ARBA" id="ARBA00023055"/>
    </source>
</evidence>
<feature type="domain" description="ABC transporter" evidence="12">
    <location>
        <begin position="342"/>
        <end position="577"/>
    </location>
</feature>
<dbReference type="GO" id="GO:0005886">
    <property type="term" value="C:plasma membrane"/>
    <property type="evidence" value="ECO:0007669"/>
    <property type="project" value="UniProtKB-SubCell"/>
</dbReference>
<dbReference type="GO" id="GO:0034040">
    <property type="term" value="F:ATPase-coupled lipid transmembrane transporter activity"/>
    <property type="evidence" value="ECO:0007669"/>
    <property type="project" value="InterPro"/>
</dbReference>
<dbReference type="Gene3D" id="1.20.1560.10">
    <property type="entry name" value="ABC transporter type 1, transmembrane domain"/>
    <property type="match status" value="1"/>
</dbReference>
<dbReference type="NCBIfam" id="TIGR02203">
    <property type="entry name" value="MsbA_lipidA"/>
    <property type="match status" value="1"/>
</dbReference>
<evidence type="ECO:0000313" key="14">
    <source>
        <dbReference type="EMBL" id="TQV77302.1"/>
    </source>
</evidence>
<name>A0A545TJ94_9GAMM</name>
<dbReference type="InterPro" id="IPR003439">
    <property type="entry name" value="ABC_transporter-like_ATP-bd"/>
</dbReference>
<keyword evidence="15" id="KW-1185">Reference proteome</keyword>
<dbReference type="Proteomes" id="UP000317839">
    <property type="component" value="Unassembled WGS sequence"/>
</dbReference>
<dbReference type="PANTHER" id="PTHR43394">
    <property type="entry name" value="ATP-DEPENDENT PERMEASE MDL1, MITOCHONDRIAL"/>
    <property type="match status" value="1"/>
</dbReference>
<feature type="transmembrane region" description="Helical" evidence="11">
    <location>
        <begin position="66"/>
        <end position="92"/>
    </location>
</feature>
<feature type="transmembrane region" description="Helical" evidence="11">
    <location>
        <begin position="146"/>
        <end position="162"/>
    </location>
</feature>
<dbReference type="RefSeq" id="WP_142940874.1">
    <property type="nucleotide sequence ID" value="NZ_VIKR01000001.1"/>
</dbReference>
<dbReference type="GO" id="GO:0005524">
    <property type="term" value="F:ATP binding"/>
    <property type="evidence" value="ECO:0007669"/>
    <property type="project" value="UniProtKB-KW"/>
</dbReference>
<evidence type="ECO:0000256" key="11">
    <source>
        <dbReference type="SAM" id="Phobius"/>
    </source>
</evidence>
<keyword evidence="6 14" id="KW-0067">ATP-binding</keyword>
<dbReference type="InterPro" id="IPR011527">
    <property type="entry name" value="ABC1_TM_dom"/>
</dbReference>
<dbReference type="GO" id="GO:0015421">
    <property type="term" value="F:ABC-type oligopeptide transporter activity"/>
    <property type="evidence" value="ECO:0007669"/>
    <property type="project" value="TreeGrafter"/>
</dbReference>
<gene>
    <name evidence="14" type="primary">msbA</name>
    <name evidence="14" type="ORF">FLL45_04980</name>
</gene>
<dbReference type="PANTHER" id="PTHR43394:SF1">
    <property type="entry name" value="ATP-BINDING CASSETTE SUB-FAMILY B MEMBER 10, MITOCHONDRIAL"/>
    <property type="match status" value="1"/>
</dbReference>
<keyword evidence="9" id="KW-0445">Lipid transport</keyword>
<keyword evidence="10 11" id="KW-0472">Membrane</keyword>
<evidence type="ECO:0000256" key="2">
    <source>
        <dbReference type="ARBA" id="ARBA00022448"/>
    </source>
</evidence>
<reference evidence="14 15" key="1">
    <citation type="submission" date="2019-06" db="EMBL/GenBank/DDBJ databases">
        <title>Draft genome of Aliikangiella marina GYP-15.</title>
        <authorList>
            <person name="Wang G."/>
        </authorList>
    </citation>
    <scope>NUCLEOTIDE SEQUENCE [LARGE SCALE GENOMIC DNA]</scope>
    <source>
        <strain evidence="14 15">GYP-15</strain>
    </source>
</reference>
<feature type="transmembrane region" description="Helical" evidence="11">
    <location>
        <begin position="168"/>
        <end position="186"/>
    </location>
</feature>
<dbReference type="Gene3D" id="3.40.50.300">
    <property type="entry name" value="P-loop containing nucleotide triphosphate hydrolases"/>
    <property type="match status" value="1"/>
</dbReference>
<evidence type="ECO:0000256" key="6">
    <source>
        <dbReference type="ARBA" id="ARBA00022840"/>
    </source>
</evidence>
<dbReference type="SUPFAM" id="SSF52540">
    <property type="entry name" value="P-loop containing nucleoside triphosphate hydrolases"/>
    <property type="match status" value="1"/>
</dbReference>
<dbReference type="AlphaFoldDB" id="A0A545TJ94"/>
<dbReference type="OrthoDB" id="9806127at2"/>
<keyword evidence="4 11" id="KW-0812">Transmembrane</keyword>
<proteinExistence type="predicted"/>
<evidence type="ECO:0000313" key="15">
    <source>
        <dbReference type="Proteomes" id="UP000317839"/>
    </source>
</evidence>
<protein>
    <submittedName>
        <fullName evidence="14">Lipid A export permease/ATP-binding protein MsbA</fullName>
    </submittedName>
</protein>
<dbReference type="InterPro" id="IPR011917">
    <property type="entry name" value="ABC_transpr_lipidA"/>
</dbReference>
<dbReference type="InterPro" id="IPR027417">
    <property type="entry name" value="P-loop_NTPase"/>
</dbReference>
<dbReference type="GO" id="GO:0016887">
    <property type="term" value="F:ATP hydrolysis activity"/>
    <property type="evidence" value="ECO:0007669"/>
    <property type="project" value="InterPro"/>
</dbReference>